<feature type="transmembrane region" description="Helical" evidence="1">
    <location>
        <begin position="77"/>
        <end position="96"/>
    </location>
</feature>
<gene>
    <name evidence="2" type="ORF">OC846_004649</name>
</gene>
<evidence type="ECO:0000313" key="3">
    <source>
        <dbReference type="Proteomes" id="UP001176517"/>
    </source>
</evidence>
<dbReference type="AlphaFoldDB" id="A0AAN6GQ13"/>
<organism evidence="2 3">
    <name type="scientific">Tilletia horrida</name>
    <dbReference type="NCBI Taxonomy" id="155126"/>
    <lineage>
        <taxon>Eukaryota</taxon>
        <taxon>Fungi</taxon>
        <taxon>Dikarya</taxon>
        <taxon>Basidiomycota</taxon>
        <taxon>Ustilaginomycotina</taxon>
        <taxon>Exobasidiomycetes</taxon>
        <taxon>Tilletiales</taxon>
        <taxon>Tilletiaceae</taxon>
        <taxon>Tilletia</taxon>
    </lineage>
</organism>
<name>A0AAN6GQ13_9BASI</name>
<keyword evidence="1" id="KW-0472">Membrane</keyword>
<feature type="transmembrane region" description="Helical" evidence="1">
    <location>
        <begin position="37"/>
        <end position="57"/>
    </location>
</feature>
<feature type="transmembrane region" description="Helical" evidence="1">
    <location>
        <begin position="103"/>
        <end position="122"/>
    </location>
</feature>
<sequence>MSDLTTTVARLLAVALILFTIHLGCKGKGCTPSWPATILLLLILIALIHTGAQLRLFDFVDFLHAPINPDRKPSSSPSTPLVLIPLILFAIVHAWHNRDLHRFVKVGLTISMSVLLIAAFSVPCVQVGDGSCLDLTELKLAFSPYDSSS</sequence>
<dbReference type="EMBL" id="JAPDMZ010000147">
    <property type="protein sequence ID" value="KAK0547962.1"/>
    <property type="molecule type" value="Genomic_DNA"/>
</dbReference>
<comment type="caution">
    <text evidence="2">The sequence shown here is derived from an EMBL/GenBank/DDBJ whole genome shotgun (WGS) entry which is preliminary data.</text>
</comment>
<keyword evidence="3" id="KW-1185">Reference proteome</keyword>
<proteinExistence type="predicted"/>
<dbReference type="Proteomes" id="UP001176517">
    <property type="component" value="Unassembled WGS sequence"/>
</dbReference>
<keyword evidence="1" id="KW-0812">Transmembrane</keyword>
<evidence type="ECO:0000256" key="1">
    <source>
        <dbReference type="SAM" id="Phobius"/>
    </source>
</evidence>
<reference evidence="2" key="1">
    <citation type="journal article" date="2023" name="PhytoFront">
        <title>Draft Genome Resources of Seven Strains of Tilletia horrida, Causal Agent of Kernel Smut of Rice.</title>
        <authorList>
            <person name="Khanal S."/>
            <person name="Antony Babu S."/>
            <person name="Zhou X.G."/>
        </authorList>
    </citation>
    <scope>NUCLEOTIDE SEQUENCE</scope>
    <source>
        <strain evidence="2">TX6</strain>
    </source>
</reference>
<accession>A0AAN6GQ13</accession>
<keyword evidence="1" id="KW-1133">Transmembrane helix</keyword>
<evidence type="ECO:0000313" key="2">
    <source>
        <dbReference type="EMBL" id="KAK0547962.1"/>
    </source>
</evidence>
<protein>
    <submittedName>
        <fullName evidence="2">Uncharacterized protein</fullName>
    </submittedName>
</protein>
<feature type="transmembrane region" description="Helical" evidence="1">
    <location>
        <begin position="6"/>
        <end position="25"/>
    </location>
</feature>